<feature type="compositionally biased region" description="Low complexity" evidence="2">
    <location>
        <begin position="469"/>
        <end position="482"/>
    </location>
</feature>
<organism evidence="5">
    <name type="scientific">Auxenochlorella protothecoides</name>
    <name type="common">Green microalga</name>
    <name type="synonym">Chlorella protothecoides</name>
    <dbReference type="NCBI Taxonomy" id="3075"/>
    <lineage>
        <taxon>Eukaryota</taxon>
        <taxon>Viridiplantae</taxon>
        <taxon>Chlorophyta</taxon>
        <taxon>core chlorophytes</taxon>
        <taxon>Trebouxiophyceae</taxon>
        <taxon>Chlorellales</taxon>
        <taxon>Chlorellaceae</taxon>
        <taxon>Auxenochlorella</taxon>
    </lineage>
</organism>
<dbReference type="AlphaFoldDB" id="A0A1D1ZUB0"/>
<sequence>MLGGSLHEACSSFCPMPSSSGGIDPVVLALRHGLSRWADAGPDPPLGNAPEGQVQVGAPFASTSLQNLNSYLASNGSDMGEPSSSTLCIEHNRRGRRVYKASLLENATSFSTIEFKESRRRRAKDILANYLLPQGFPDSVDPQYAKYMSWRAVQYFFGGALSVYTTRSLLGSLGVANRGSGEAAAAINWVVKDGAGRFGRFLFARWGRSLDGELKQFRLLGDVLMEAGAALELATALAPRAFLPLACTANLAKNLAAVTASSTRAPIYRTFARVNNLADVTAKGESVANLADVVGTAFGIALARAACPILPAFLALSAGYLYASRREVDSVVLPYLNRARLAYSMQHFAATGLAPTPADANANEVLLPRPDAPARRVVIGASVAQACAGQAELRAALGTLRSQRHALTWRPDHGTAYVLLRDDAAPQDALRGAVEGHLLVAVLAGAGFGAGGGAGAEAGGGSGARPGRDASSGSHLPAAVPRPQRRAWWARRLGAGAGGGALPGFRMRLAAELPPGLAGAARTEAARRLVAAEAGGLFAAFAASAQAAGWDLHHSTLNSLDNRVQMTTHVRPL</sequence>
<dbReference type="InterPro" id="IPR006968">
    <property type="entry name" value="RUS_fam"/>
</dbReference>
<feature type="domain" description="Root UVB sensitive protein C-terminal" evidence="4">
    <location>
        <begin position="356"/>
        <end position="443"/>
    </location>
</feature>
<reference evidence="5" key="1">
    <citation type="submission" date="2015-08" db="EMBL/GenBank/DDBJ databases">
        <authorList>
            <person name="Babu N.S."/>
            <person name="Beckwith C.J."/>
            <person name="Beseler K.G."/>
            <person name="Brison A."/>
            <person name="Carone J.V."/>
            <person name="Caskin T.P."/>
            <person name="Diamond M."/>
            <person name="Durham M.E."/>
            <person name="Foxe J.M."/>
            <person name="Go M."/>
            <person name="Henderson B.A."/>
            <person name="Jones I.B."/>
            <person name="McGettigan J.A."/>
            <person name="Micheletti S.J."/>
            <person name="Nasrallah M.E."/>
            <person name="Ortiz D."/>
            <person name="Piller C.R."/>
            <person name="Privatt S.R."/>
            <person name="Schneider S.L."/>
            <person name="Sharp S."/>
            <person name="Smith T.C."/>
            <person name="Stanton J.D."/>
            <person name="Ullery H.E."/>
            <person name="Wilson R.J."/>
            <person name="Serrano M.G."/>
            <person name="Buck G."/>
            <person name="Lee V."/>
            <person name="Wang Y."/>
            <person name="Carvalho R."/>
            <person name="Voegtly L."/>
            <person name="Shi R."/>
            <person name="Duckworth R."/>
            <person name="Johnson A."/>
            <person name="Loviza R."/>
            <person name="Walstead R."/>
            <person name="Shah Z."/>
            <person name="Kiflezghi M."/>
            <person name="Wade K."/>
            <person name="Ball S.L."/>
            <person name="Bradley K.W."/>
            <person name="Asai D.J."/>
            <person name="Bowman C.A."/>
            <person name="Russell D.A."/>
            <person name="Pope W.H."/>
            <person name="Jacobs-Sera D."/>
            <person name="Hendrix R.W."/>
            <person name="Hatfull G.F."/>
        </authorList>
    </citation>
    <scope>NUCLEOTIDE SEQUENCE</scope>
</reference>
<evidence type="ECO:0000313" key="5">
    <source>
        <dbReference type="EMBL" id="JAT70467.1"/>
    </source>
</evidence>
<dbReference type="EMBL" id="GDKF01002103">
    <property type="protein sequence ID" value="JAT76519.1"/>
    <property type="molecule type" value="Transcribed_RNA"/>
</dbReference>
<evidence type="ECO:0000259" key="4">
    <source>
        <dbReference type="Pfam" id="PF24160"/>
    </source>
</evidence>
<dbReference type="InterPro" id="IPR054549">
    <property type="entry name" value="UVB_sens_RUS_dom"/>
</dbReference>
<dbReference type="InterPro" id="IPR055412">
    <property type="entry name" value="UVB_sens_C"/>
</dbReference>
<feature type="compositionally biased region" description="Gly residues" evidence="2">
    <location>
        <begin position="454"/>
        <end position="464"/>
    </location>
</feature>
<feature type="domain" description="Protein root UVB sensitive/RUS" evidence="3">
    <location>
        <begin position="119"/>
        <end position="351"/>
    </location>
</feature>
<comment type="similarity">
    <text evidence="1">Belongs to the RUS1 family.</text>
</comment>
<evidence type="ECO:0000313" key="6">
    <source>
        <dbReference type="EMBL" id="JAT76519.1"/>
    </source>
</evidence>
<feature type="region of interest" description="Disordered" evidence="2">
    <location>
        <begin position="454"/>
        <end position="483"/>
    </location>
</feature>
<dbReference type="PANTHER" id="PTHR12770:SF20">
    <property type="entry name" value="PROTEIN ROOT UVB SENSITIVE 6"/>
    <property type="match status" value="1"/>
</dbReference>
<gene>
    <name evidence="5" type="ORF">g.61894</name>
    <name evidence="6" type="ORF">g.61901</name>
</gene>
<accession>A0A1D1ZUB0</accession>
<proteinExistence type="inferred from homology"/>
<evidence type="ECO:0000256" key="2">
    <source>
        <dbReference type="SAM" id="MobiDB-lite"/>
    </source>
</evidence>
<name>A0A1D1ZUB0_AUXPR</name>
<protein>
    <submittedName>
        <fullName evidence="5">Uncharacterized protein</fullName>
    </submittedName>
</protein>
<dbReference type="EMBL" id="GDKF01008155">
    <property type="protein sequence ID" value="JAT70467.1"/>
    <property type="molecule type" value="Transcribed_RNA"/>
</dbReference>
<evidence type="ECO:0000256" key="1">
    <source>
        <dbReference type="ARBA" id="ARBA00007558"/>
    </source>
</evidence>
<evidence type="ECO:0000259" key="3">
    <source>
        <dbReference type="Pfam" id="PF04884"/>
    </source>
</evidence>
<dbReference type="Pfam" id="PF24160">
    <property type="entry name" value="UVB_sens_C"/>
    <property type="match status" value="1"/>
</dbReference>
<dbReference type="Pfam" id="PF04884">
    <property type="entry name" value="UVB_sens_prot"/>
    <property type="match status" value="1"/>
</dbReference>
<dbReference type="PANTHER" id="PTHR12770">
    <property type="entry name" value="RUS1 FAMILY PROTEIN C16ORF58"/>
    <property type="match status" value="1"/>
</dbReference>